<evidence type="ECO:0000256" key="1">
    <source>
        <dbReference type="ARBA" id="ARBA00022679"/>
    </source>
</evidence>
<dbReference type="OrthoDB" id="3260955at2759"/>
<evidence type="ECO:0000256" key="2">
    <source>
        <dbReference type="ARBA" id="ARBA00022741"/>
    </source>
</evidence>
<gene>
    <name evidence="6" type="ORF">EZS28_030756</name>
</gene>
<accession>A0A5J4UTL5</accession>
<dbReference type="SUPFAM" id="SSF54928">
    <property type="entry name" value="RNA-binding domain, RBD"/>
    <property type="match status" value="1"/>
</dbReference>
<dbReference type="EMBL" id="SNRW01012522">
    <property type="protein sequence ID" value="KAA6373717.1"/>
    <property type="molecule type" value="Genomic_DNA"/>
</dbReference>
<dbReference type="GO" id="GO:0004674">
    <property type="term" value="F:protein serine/threonine kinase activity"/>
    <property type="evidence" value="ECO:0007669"/>
    <property type="project" value="UniProtKB-EC"/>
</dbReference>
<dbReference type="InterPro" id="IPR050660">
    <property type="entry name" value="NEK_Ser/Thr_kinase"/>
</dbReference>
<evidence type="ECO:0000313" key="6">
    <source>
        <dbReference type="EMBL" id="KAA6373717.1"/>
    </source>
</evidence>
<evidence type="ECO:0000256" key="4">
    <source>
        <dbReference type="ARBA" id="ARBA00022840"/>
    </source>
</evidence>
<protein>
    <recommendedName>
        <fullName evidence="5">Protein kinase domain-containing protein</fullName>
    </recommendedName>
</protein>
<keyword evidence="2" id="KW-0547">Nucleotide-binding</keyword>
<dbReference type="GO" id="GO:0003676">
    <property type="term" value="F:nucleic acid binding"/>
    <property type="evidence" value="ECO:0007669"/>
    <property type="project" value="InterPro"/>
</dbReference>
<keyword evidence="3" id="KW-0418">Kinase</keyword>
<dbReference type="SMART" id="SM00220">
    <property type="entry name" value="S_TKc"/>
    <property type="match status" value="1"/>
</dbReference>
<dbReference type="Gene3D" id="3.30.200.20">
    <property type="entry name" value="Phosphorylase Kinase, domain 1"/>
    <property type="match status" value="2"/>
</dbReference>
<organism evidence="6 7">
    <name type="scientific">Streblomastix strix</name>
    <dbReference type="NCBI Taxonomy" id="222440"/>
    <lineage>
        <taxon>Eukaryota</taxon>
        <taxon>Metamonada</taxon>
        <taxon>Preaxostyla</taxon>
        <taxon>Oxymonadida</taxon>
        <taxon>Streblomastigidae</taxon>
        <taxon>Streblomastix</taxon>
    </lineage>
</organism>
<name>A0A5J4UTL5_9EUKA</name>
<comment type="caution">
    <text evidence="6">The sequence shown here is derived from an EMBL/GenBank/DDBJ whole genome shotgun (WGS) entry which is preliminary data.</text>
</comment>
<dbReference type="SUPFAM" id="SSF56112">
    <property type="entry name" value="Protein kinase-like (PK-like)"/>
    <property type="match status" value="2"/>
</dbReference>
<dbReference type="InterPro" id="IPR000719">
    <property type="entry name" value="Prot_kinase_dom"/>
</dbReference>
<dbReference type="PROSITE" id="PS50011">
    <property type="entry name" value="PROTEIN_KINASE_DOM"/>
    <property type="match status" value="2"/>
</dbReference>
<dbReference type="Proteomes" id="UP000324800">
    <property type="component" value="Unassembled WGS sequence"/>
</dbReference>
<proteinExistence type="predicted"/>
<evidence type="ECO:0000256" key="3">
    <source>
        <dbReference type="ARBA" id="ARBA00022777"/>
    </source>
</evidence>
<dbReference type="GO" id="GO:0005524">
    <property type="term" value="F:ATP binding"/>
    <property type="evidence" value="ECO:0007669"/>
    <property type="project" value="UniProtKB-KW"/>
</dbReference>
<dbReference type="Gene3D" id="1.10.510.10">
    <property type="entry name" value="Transferase(Phosphotransferase) domain 1"/>
    <property type="match status" value="2"/>
</dbReference>
<dbReference type="InterPro" id="IPR011009">
    <property type="entry name" value="Kinase-like_dom_sf"/>
</dbReference>
<reference evidence="6 7" key="1">
    <citation type="submission" date="2019-03" db="EMBL/GenBank/DDBJ databases">
        <title>Single cell metagenomics reveals metabolic interactions within the superorganism composed of flagellate Streblomastix strix and complex community of Bacteroidetes bacteria on its surface.</title>
        <authorList>
            <person name="Treitli S.C."/>
            <person name="Kolisko M."/>
            <person name="Husnik F."/>
            <person name="Keeling P."/>
            <person name="Hampl V."/>
        </authorList>
    </citation>
    <scope>NUCLEOTIDE SEQUENCE [LARGE SCALE GENOMIC DNA]</scope>
    <source>
        <strain evidence="6">ST1C</strain>
    </source>
</reference>
<dbReference type="InterPro" id="IPR035979">
    <property type="entry name" value="RBD_domain_sf"/>
</dbReference>
<dbReference type="AlphaFoldDB" id="A0A5J4UTL5"/>
<sequence>MIEKQVSTMKNSYGIVHQSTSSYIHIVQPLGFFLNDEGDKAYLVMEYCEGGDLRRYIHKLEQSGTMISPQKAYEIIGQIALGLDQLHFNGRTHGNLKPENILMTNDFMIKLADYGQSRVVQVNKYQTAMNYSYQEFYAPELLKSQNKHVQTPACDIWAFGIIIFLLLTQHHPFYGKQGIHEYEFIHRIISQEPAELPDQYPIQLRNLIKQMLNKDPQRRIIAQEIISMPEIATALQEVRNRAEQLKLNDQLHIEAPTISSSQSMVNNRQVRISNIPENIDEHDIQQFAQQFGEIQKIEFQTQAQGRLRTVIKVKKVGQGSFGKVFHIQEITSSEIMVWKKMDYFNTDDKLMVNNEVNMIIDAYDIFYQSTSSQIPVVQPLGFFLNNKGNKAYLILEYCEGGDLQKFIQDLKDKNEQITDEV</sequence>
<dbReference type="PANTHER" id="PTHR43671">
    <property type="entry name" value="SERINE/THREONINE-PROTEIN KINASE NEK"/>
    <property type="match status" value="1"/>
</dbReference>
<keyword evidence="1" id="KW-0808">Transferase</keyword>
<evidence type="ECO:0000259" key="5">
    <source>
        <dbReference type="PROSITE" id="PS50011"/>
    </source>
</evidence>
<dbReference type="Pfam" id="PF00069">
    <property type="entry name" value="Pkinase"/>
    <property type="match status" value="2"/>
</dbReference>
<dbReference type="PANTHER" id="PTHR43671:SF106">
    <property type="entry name" value="NIMA-LIKE KINASE"/>
    <property type="match status" value="1"/>
</dbReference>
<keyword evidence="4" id="KW-0067">ATP-binding</keyword>
<feature type="domain" description="Protein kinase" evidence="5">
    <location>
        <begin position="1"/>
        <end position="231"/>
    </location>
</feature>
<dbReference type="Gene3D" id="3.30.70.330">
    <property type="match status" value="1"/>
</dbReference>
<dbReference type="CDD" id="cd00590">
    <property type="entry name" value="RRM_SF"/>
    <property type="match status" value="1"/>
</dbReference>
<evidence type="ECO:0000313" key="7">
    <source>
        <dbReference type="Proteomes" id="UP000324800"/>
    </source>
</evidence>
<dbReference type="InterPro" id="IPR012677">
    <property type="entry name" value="Nucleotide-bd_a/b_plait_sf"/>
</dbReference>
<feature type="domain" description="Protein kinase" evidence="5">
    <location>
        <begin position="310"/>
        <end position="421"/>
    </location>
</feature>